<evidence type="ECO:0000256" key="1">
    <source>
        <dbReference type="ARBA" id="ARBA00001974"/>
    </source>
</evidence>
<comment type="cofactor">
    <cofactor evidence="1">
        <name>FAD</name>
        <dbReference type="ChEBI" id="CHEBI:57692"/>
    </cofactor>
</comment>
<dbReference type="InterPro" id="IPR006076">
    <property type="entry name" value="FAD-dep_OxRdtase"/>
</dbReference>
<keyword evidence="7" id="KW-1185">Reference proteome</keyword>
<dbReference type="GO" id="GO:0008115">
    <property type="term" value="F:sarcosine oxidase activity"/>
    <property type="evidence" value="ECO:0007669"/>
    <property type="project" value="TreeGrafter"/>
</dbReference>
<dbReference type="SUPFAM" id="SSF54373">
    <property type="entry name" value="FAD-linked reductases, C-terminal domain"/>
    <property type="match status" value="1"/>
</dbReference>
<dbReference type="Proteomes" id="UP000292685">
    <property type="component" value="Unassembled WGS sequence"/>
</dbReference>
<evidence type="ECO:0000256" key="3">
    <source>
        <dbReference type="ARBA" id="ARBA00022827"/>
    </source>
</evidence>
<keyword evidence="3" id="KW-0274">FAD</keyword>
<dbReference type="PANTHER" id="PTHR10961:SF7">
    <property type="entry name" value="FAD DEPENDENT OXIDOREDUCTASE DOMAIN-CONTAINING PROTEIN"/>
    <property type="match status" value="1"/>
</dbReference>
<evidence type="ECO:0000259" key="5">
    <source>
        <dbReference type="Pfam" id="PF01266"/>
    </source>
</evidence>
<gene>
    <name evidence="6" type="ORF">EV380_2247</name>
</gene>
<reference evidence="6 7" key="1">
    <citation type="submission" date="2019-02" db="EMBL/GenBank/DDBJ databases">
        <title>Sequencing the genomes of 1000 actinobacteria strains.</title>
        <authorList>
            <person name="Klenk H.-P."/>
        </authorList>
    </citation>
    <scope>NUCLEOTIDE SEQUENCE [LARGE SCALE GENOMIC DNA]</scope>
    <source>
        <strain evidence="6 7">DSM 17364</strain>
    </source>
</reference>
<organism evidence="6 7">
    <name type="scientific">Zhihengliuella halotolerans</name>
    <dbReference type="NCBI Taxonomy" id="370736"/>
    <lineage>
        <taxon>Bacteria</taxon>
        <taxon>Bacillati</taxon>
        <taxon>Actinomycetota</taxon>
        <taxon>Actinomycetes</taxon>
        <taxon>Micrococcales</taxon>
        <taxon>Micrococcaceae</taxon>
        <taxon>Zhihengliuella</taxon>
    </lineage>
</organism>
<keyword evidence="2" id="KW-0285">Flavoprotein</keyword>
<evidence type="ECO:0000256" key="2">
    <source>
        <dbReference type="ARBA" id="ARBA00022630"/>
    </source>
</evidence>
<accession>A0A4Q8AG79</accession>
<dbReference type="RefSeq" id="WP_207219406.1">
    <property type="nucleotide sequence ID" value="NZ_SHLA01000001.1"/>
</dbReference>
<dbReference type="Gene3D" id="3.50.50.60">
    <property type="entry name" value="FAD/NAD(P)-binding domain"/>
    <property type="match status" value="1"/>
</dbReference>
<evidence type="ECO:0000313" key="6">
    <source>
        <dbReference type="EMBL" id="RZU62649.1"/>
    </source>
</evidence>
<dbReference type="Pfam" id="PF01266">
    <property type="entry name" value="DAO"/>
    <property type="match status" value="1"/>
</dbReference>
<name>A0A4Q8AG79_9MICC</name>
<comment type="caution">
    <text evidence="6">The sequence shown here is derived from an EMBL/GenBank/DDBJ whole genome shotgun (WGS) entry which is preliminary data.</text>
</comment>
<feature type="domain" description="FAD dependent oxidoreductase" evidence="5">
    <location>
        <begin position="15"/>
        <end position="367"/>
    </location>
</feature>
<dbReference type="SUPFAM" id="SSF51905">
    <property type="entry name" value="FAD/NAD(P)-binding domain"/>
    <property type="match status" value="1"/>
</dbReference>
<dbReference type="InterPro" id="IPR036188">
    <property type="entry name" value="FAD/NAD-bd_sf"/>
</dbReference>
<dbReference type="PANTHER" id="PTHR10961">
    <property type="entry name" value="PEROXISOMAL SARCOSINE OXIDASE"/>
    <property type="match status" value="1"/>
</dbReference>
<dbReference type="AlphaFoldDB" id="A0A4Q8AG79"/>
<dbReference type="EMBL" id="SHLA01000001">
    <property type="protein sequence ID" value="RZU62649.1"/>
    <property type="molecule type" value="Genomic_DNA"/>
</dbReference>
<protein>
    <submittedName>
        <fullName evidence="6">Sarcosine oxidase</fullName>
    </submittedName>
</protein>
<keyword evidence="4" id="KW-0560">Oxidoreductase</keyword>
<dbReference type="Gene3D" id="3.30.9.10">
    <property type="entry name" value="D-Amino Acid Oxidase, subunit A, domain 2"/>
    <property type="match status" value="1"/>
</dbReference>
<evidence type="ECO:0000313" key="7">
    <source>
        <dbReference type="Proteomes" id="UP000292685"/>
    </source>
</evidence>
<dbReference type="GO" id="GO:0050660">
    <property type="term" value="F:flavin adenine dinucleotide binding"/>
    <property type="evidence" value="ECO:0007669"/>
    <property type="project" value="InterPro"/>
</dbReference>
<dbReference type="InterPro" id="IPR045170">
    <property type="entry name" value="MTOX"/>
</dbReference>
<proteinExistence type="predicted"/>
<sequence length="384" mass="40802">MKNGHGTTNTSDAIDFAVIGAGIAGASTAWRLAQAGHSVALLDRDEPASAAGSSHGSARILRYGYADPLYARLLAEAETGWAELETAHGSPLITRTGCVDAGEGHDTTRLAEVFTETGVEHTLFSPEEAASRFGDRFAFGTEALWHPRAGVLDAQSTVHAMVRAAVEHSATLLTGWEVASVTRRGAGYLITAADGRALSVRHVVVAAGGWLPRLLGGLGLPTSFTRALPAFEVRQESAFHFPYREEPAEPWPTSIHMIEGMIVYTLPGGRDAGYRGQKVAEFNGGPVIGDASRQDGRITSEHRQRIVDYVGTFLPGLVPEPYAETTCLFTNTPDEDFVIDTHESITVVSACSGHGGKFAPLLGTLAAGLATGERDVPARFRPSR</sequence>
<evidence type="ECO:0000256" key="4">
    <source>
        <dbReference type="ARBA" id="ARBA00023002"/>
    </source>
</evidence>